<evidence type="ECO:0000256" key="1">
    <source>
        <dbReference type="SAM" id="MobiDB-lite"/>
    </source>
</evidence>
<gene>
    <name evidence="2" type="ORF">B5807_03460</name>
</gene>
<reference evidence="2 3" key="1">
    <citation type="journal article" date="2017" name="Genome Announc.">
        <title>Genome sequence of the saprophytic ascomycete Epicoccum nigrum ICMP 19927 strain isolated from New Zealand.</title>
        <authorList>
            <person name="Fokin M."/>
            <person name="Fleetwood D."/>
            <person name="Weir B.S."/>
            <person name="Villas-Boas S.G."/>
        </authorList>
    </citation>
    <scope>NUCLEOTIDE SEQUENCE [LARGE SCALE GENOMIC DNA]</scope>
    <source>
        <strain evidence="2 3">ICMP 19927</strain>
    </source>
</reference>
<dbReference type="InParanoid" id="A0A1Y2M753"/>
<dbReference type="Proteomes" id="UP000193240">
    <property type="component" value="Unassembled WGS sequence"/>
</dbReference>
<sequence>MDPATKIPSPATSCPCENRDEHAEGCTTPFPPPRRTSKPPSSTAEHTSPYPRDFLQEDPPCTEEFEFPAHQYFSADVSPRLRSPPLELYGHREAEGDETSSSLEETSPRDMYDDISLSDDADDDFVLISPRTESDADAEWDRMLPRRTPVPLDVLRAKGVRGSRATRGGQNARPQDEYALVTRRGSSISQPGRDGIGQRSGDKNGYWMWREGGGWREALEERGRRWRVQRV</sequence>
<feature type="region of interest" description="Disordered" evidence="1">
    <location>
        <begin position="1"/>
        <end position="118"/>
    </location>
</feature>
<protein>
    <submittedName>
        <fullName evidence="2">Uncharacterized protein</fullName>
    </submittedName>
</protein>
<dbReference type="EMBL" id="KZ107840">
    <property type="protein sequence ID" value="OSS51871.1"/>
    <property type="molecule type" value="Genomic_DNA"/>
</dbReference>
<organism evidence="2 3">
    <name type="scientific">Epicoccum nigrum</name>
    <name type="common">Soil fungus</name>
    <name type="synonym">Epicoccum purpurascens</name>
    <dbReference type="NCBI Taxonomy" id="105696"/>
    <lineage>
        <taxon>Eukaryota</taxon>
        <taxon>Fungi</taxon>
        <taxon>Dikarya</taxon>
        <taxon>Ascomycota</taxon>
        <taxon>Pezizomycotina</taxon>
        <taxon>Dothideomycetes</taxon>
        <taxon>Pleosporomycetidae</taxon>
        <taxon>Pleosporales</taxon>
        <taxon>Pleosporineae</taxon>
        <taxon>Didymellaceae</taxon>
        <taxon>Epicoccum</taxon>
    </lineage>
</organism>
<evidence type="ECO:0000313" key="3">
    <source>
        <dbReference type="Proteomes" id="UP000193240"/>
    </source>
</evidence>
<keyword evidence="3" id="KW-1185">Reference proteome</keyword>
<name>A0A1Y2M753_EPING</name>
<accession>A0A1Y2M753</accession>
<feature type="region of interest" description="Disordered" evidence="1">
    <location>
        <begin position="154"/>
        <end position="205"/>
    </location>
</feature>
<evidence type="ECO:0000313" key="2">
    <source>
        <dbReference type="EMBL" id="OSS51871.1"/>
    </source>
</evidence>
<dbReference type="AlphaFoldDB" id="A0A1Y2M753"/>
<proteinExistence type="predicted"/>